<dbReference type="PANTHER" id="PTHR48039:SF5">
    <property type="entry name" value="RNA-BINDING PROTEIN 28"/>
    <property type="match status" value="1"/>
</dbReference>
<feature type="region of interest" description="Disordered" evidence="6">
    <location>
        <begin position="1"/>
        <end position="32"/>
    </location>
</feature>
<dbReference type="InterPro" id="IPR012677">
    <property type="entry name" value="Nucleotide-bd_a/b_plait_sf"/>
</dbReference>
<evidence type="ECO:0000256" key="3">
    <source>
        <dbReference type="ARBA" id="ARBA00022884"/>
    </source>
</evidence>
<dbReference type="Proteomes" id="UP000011083">
    <property type="component" value="Unassembled WGS sequence"/>
</dbReference>
<feature type="compositionally biased region" description="Acidic residues" evidence="6">
    <location>
        <begin position="411"/>
        <end position="460"/>
    </location>
</feature>
<dbReference type="CDD" id="cd12413">
    <property type="entry name" value="RRM1_RBM28_like"/>
    <property type="match status" value="1"/>
</dbReference>
<keyword evidence="3 5" id="KW-0694">RNA-binding</keyword>
<dbReference type="GO" id="GO:0003729">
    <property type="term" value="F:mRNA binding"/>
    <property type="evidence" value="ECO:0007669"/>
    <property type="project" value="TreeGrafter"/>
</dbReference>
<feature type="compositionally biased region" description="Basic and acidic residues" evidence="6">
    <location>
        <begin position="195"/>
        <end position="205"/>
    </location>
</feature>
<keyword evidence="2" id="KW-0677">Repeat</keyword>
<dbReference type="CDD" id="cd12414">
    <property type="entry name" value="RRM2_RBM28_like"/>
    <property type="match status" value="1"/>
</dbReference>
<gene>
    <name evidence="8" type="ORF">ACA1_320980</name>
</gene>
<dbReference type="EMBL" id="KB008050">
    <property type="protein sequence ID" value="ELR14581.1"/>
    <property type="molecule type" value="Genomic_DNA"/>
</dbReference>
<dbReference type="VEuPathDB" id="AmoebaDB:ACA1_320980"/>
<evidence type="ECO:0000313" key="9">
    <source>
        <dbReference type="Proteomes" id="UP000011083"/>
    </source>
</evidence>
<evidence type="ECO:0000259" key="7">
    <source>
        <dbReference type="PROSITE" id="PS50102"/>
    </source>
</evidence>
<evidence type="ECO:0000256" key="4">
    <source>
        <dbReference type="ARBA" id="ARBA00023242"/>
    </source>
</evidence>
<comment type="subcellular location">
    <subcellularLocation>
        <location evidence="1">Nucleus</location>
    </subcellularLocation>
</comment>
<dbReference type="CDD" id="cd12416">
    <property type="entry name" value="RRM4_RBM28_like"/>
    <property type="match status" value="1"/>
</dbReference>
<reference evidence="8 9" key="1">
    <citation type="journal article" date="2013" name="Genome Biol.">
        <title>Genome of Acanthamoeba castellanii highlights extensive lateral gene transfer and early evolution of tyrosine kinase signaling.</title>
        <authorList>
            <person name="Clarke M."/>
            <person name="Lohan A.J."/>
            <person name="Liu B."/>
            <person name="Lagkouvardos I."/>
            <person name="Roy S."/>
            <person name="Zafar N."/>
            <person name="Bertelli C."/>
            <person name="Schilde C."/>
            <person name="Kianianmomeni A."/>
            <person name="Burglin T.R."/>
            <person name="Frech C."/>
            <person name="Turcotte B."/>
            <person name="Kopec K.O."/>
            <person name="Synnott J.M."/>
            <person name="Choo C."/>
            <person name="Paponov I."/>
            <person name="Finkler A."/>
            <person name="Soon Heng Tan C."/>
            <person name="Hutchins A.P."/>
            <person name="Weinmeier T."/>
            <person name="Rattei T."/>
            <person name="Chu J.S."/>
            <person name="Gimenez G."/>
            <person name="Irimia M."/>
            <person name="Rigden D.J."/>
            <person name="Fitzpatrick D.A."/>
            <person name="Lorenzo-Morales J."/>
            <person name="Bateman A."/>
            <person name="Chiu C.H."/>
            <person name="Tang P."/>
            <person name="Hegemann P."/>
            <person name="Fromm H."/>
            <person name="Raoult D."/>
            <person name="Greub G."/>
            <person name="Miranda-Saavedra D."/>
            <person name="Chen N."/>
            <person name="Nash P."/>
            <person name="Ginger M.L."/>
            <person name="Horn M."/>
            <person name="Schaap P."/>
            <person name="Caler L."/>
            <person name="Loftus B."/>
        </authorList>
    </citation>
    <scope>NUCLEOTIDE SEQUENCE [LARGE SCALE GENOMIC DNA]</scope>
    <source>
        <strain evidence="8 9">Neff</strain>
    </source>
</reference>
<dbReference type="GO" id="GO:0005730">
    <property type="term" value="C:nucleolus"/>
    <property type="evidence" value="ECO:0007669"/>
    <property type="project" value="TreeGrafter"/>
</dbReference>
<feature type="domain" description="RRM" evidence="7">
    <location>
        <begin position="492"/>
        <end position="614"/>
    </location>
</feature>
<evidence type="ECO:0000256" key="5">
    <source>
        <dbReference type="PROSITE-ProRule" id="PRU00176"/>
    </source>
</evidence>
<evidence type="ECO:0000256" key="1">
    <source>
        <dbReference type="ARBA" id="ARBA00004123"/>
    </source>
</evidence>
<dbReference type="KEGG" id="acan:ACA1_320980"/>
<accession>L8GR35</accession>
<feature type="domain" description="RRM" evidence="7">
    <location>
        <begin position="684"/>
        <end position="779"/>
    </location>
</feature>
<name>L8GR35_ACACF</name>
<dbReference type="InterPro" id="IPR051945">
    <property type="entry name" value="RRM_MRD1_RNA_proc_ribogen"/>
</dbReference>
<feature type="region of interest" description="Disordered" evidence="6">
    <location>
        <begin position="115"/>
        <end position="205"/>
    </location>
</feature>
<feature type="domain" description="RRM" evidence="7">
    <location>
        <begin position="35"/>
        <end position="113"/>
    </location>
</feature>
<protein>
    <submittedName>
        <fullName evidence="8">RNA recognition motif domain containing protein</fullName>
    </submittedName>
</protein>
<dbReference type="FunFam" id="3.30.70.330:FF:000182">
    <property type="entry name" value="RNA-binding motif protein 28"/>
    <property type="match status" value="1"/>
</dbReference>
<dbReference type="OMA" id="AGYVWDV"/>
<dbReference type="CDD" id="cd00590">
    <property type="entry name" value="RRM_SF"/>
    <property type="match status" value="1"/>
</dbReference>
<proteinExistence type="predicted"/>
<feature type="domain" description="RRM" evidence="7">
    <location>
        <begin position="206"/>
        <end position="281"/>
    </location>
</feature>
<dbReference type="InterPro" id="IPR035979">
    <property type="entry name" value="RBD_domain_sf"/>
</dbReference>
<dbReference type="OrthoDB" id="3945418at2759"/>
<evidence type="ECO:0000313" key="8">
    <source>
        <dbReference type="EMBL" id="ELR14581.1"/>
    </source>
</evidence>
<organism evidence="8 9">
    <name type="scientific">Acanthamoeba castellanii (strain ATCC 30010 / Neff)</name>
    <dbReference type="NCBI Taxonomy" id="1257118"/>
    <lineage>
        <taxon>Eukaryota</taxon>
        <taxon>Amoebozoa</taxon>
        <taxon>Discosea</taxon>
        <taxon>Longamoebia</taxon>
        <taxon>Centramoebida</taxon>
        <taxon>Acanthamoebidae</taxon>
        <taxon>Acanthamoeba</taxon>
    </lineage>
</organism>
<feature type="domain" description="RRM" evidence="7">
    <location>
        <begin position="285"/>
        <end position="363"/>
    </location>
</feature>
<feature type="compositionally biased region" description="Low complexity" evidence="6">
    <location>
        <begin position="819"/>
        <end position="842"/>
    </location>
</feature>
<dbReference type="PANTHER" id="PTHR48039">
    <property type="entry name" value="RNA-BINDING MOTIF PROTEIN 14B"/>
    <property type="match status" value="1"/>
</dbReference>
<dbReference type="Gene3D" id="3.30.70.330">
    <property type="match status" value="5"/>
</dbReference>
<dbReference type="AlphaFoldDB" id="L8GR35"/>
<dbReference type="PROSITE" id="PS50102">
    <property type="entry name" value="RRM"/>
    <property type="match status" value="5"/>
</dbReference>
<feature type="region of interest" description="Disordered" evidence="6">
    <location>
        <begin position="377"/>
        <end position="460"/>
    </location>
</feature>
<evidence type="ECO:0000256" key="6">
    <source>
        <dbReference type="SAM" id="MobiDB-lite"/>
    </source>
</evidence>
<dbReference type="RefSeq" id="XP_004336594.1">
    <property type="nucleotide sequence ID" value="XM_004336546.1"/>
</dbReference>
<keyword evidence="4" id="KW-0539">Nucleus</keyword>
<keyword evidence="9" id="KW-1185">Reference proteome</keyword>
<feature type="compositionally biased region" description="Basic and acidic residues" evidence="6">
    <location>
        <begin position="115"/>
        <end position="160"/>
    </location>
</feature>
<dbReference type="InterPro" id="IPR000504">
    <property type="entry name" value="RRM_dom"/>
</dbReference>
<dbReference type="SUPFAM" id="SSF54928">
    <property type="entry name" value="RNA-binding domain, RBD"/>
    <property type="match status" value="4"/>
</dbReference>
<dbReference type="GeneID" id="14915174"/>
<feature type="compositionally biased region" description="Basic and acidic residues" evidence="6">
    <location>
        <begin position="802"/>
        <end position="814"/>
    </location>
</feature>
<feature type="region of interest" description="Disordered" evidence="6">
    <location>
        <begin position="794"/>
        <end position="919"/>
    </location>
</feature>
<dbReference type="Pfam" id="PF00076">
    <property type="entry name" value="RRM_1"/>
    <property type="match status" value="5"/>
</dbReference>
<feature type="compositionally biased region" description="Basic and acidic residues" evidence="6">
    <location>
        <begin position="873"/>
        <end position="885"/>
    </location>
</feature>
<dbReference type="STRING" id="1257118.L8GR35"/>
<dbReference type="SMART" id="SM00360">
    <property type="entry name" value="RRM"/>
    <property type="match status" value="5"/>
</dbReference>
<feature type="compositionally biased region" description="Basic and acidic residues" evidence="6">
    <location>
        <begin position="377"/>
        <end position="410"/>
    </location>
</feature>
<evidence type="ECO:0000256" key="2">
    <source>
        <dbReference type="ARBA" id="ARBA00022737"/>
    </source>
</evidence>
<sequence>MKFKSAAGTNVADGIATAEPPAPAGGKKAREPKRTKIFLRNLSEDTTSMDLEELFSDVGPIRRAFVITKKGERKCSGQGYVQFVMESDAAAAVRQYSGKPFKGSRVLIEVAKPRVRDEKEKRQPKKPVEEVKQEDQDDEGALKDDGYDITKEDEIGKNEPKPVPTPVAKPIAKPVAKPAPPPKREQRKPAPAPLPKREPPPKVEKKVVIVSGLPTSVDEKALEKVLRKYGPITSITYPLGKENTVIAHVEFKDAKFAERASKKCVNVPLGDRTISASFKPEKRDGRLIIRNLPFQATEADLSEKFAAHGKLVDVIIPKNKETGNPRGFGFVEFFTKEEAANALEKVNAQPIRGRRVAVDWCLARESYLKHVIEEEVKAKSDKKDGEKKKAVKKEEVDEEDQKTKKPKVENLDEDESDEDGDSESDEDDDDDDNSEDMDESADSDDSEEEGSEDDDDEELDSDAMVEVKQEKEDDDDTVPVKSEAPAEVEAGTTLFIRNLPFGATVQDLRAKFAEFGRIRYCALVKDKVTGMARGSAFLQFAEKASADSLLAQVALFASQFAAAAAAEPQAATTTSSTTTSTPSASQPKAVLSATVGKSGIFMEGRELQIDRAVDKGTANQFTTATKKETEERDKRNLYLATEGYISPEMGEQMGLSKMEIARRDEAMRAKKQKLKNPNFFVSKTRLSVRNLPKSVTDKQLKKLFLDAVATAPAAAEPGFKKDVRIKQVKIVMGENERSKGFGFVEFEDHDHALIGLREVNNSPKYFGEKRRLLVEFALEDKRVVEGRQKRLQLQQVKQKKLRALDEQEARDGTAKRKPAAQAQAQQQKGGNKKAPNSAASPQKPKPQPQQPAGQKRKREDSNNGSGNNKKAAVKNDNKAGKEGARQQKKQKVAPPQQQQDEKSQPQRKRAREVEADALPALSRKARAAVKKRKDIDALDSMVTQYKERLFASPVAKEATKRWFE</sequence>